<gene>
    <name evidence="1" type="ORF">HXK26_00690</name>
</gene>
<proteinExistence type="predicted"/>
<protein>
    <submittedName>
        <fullName evidence="1">Phage holin</fullName>
    </submittedName>
</protein>
<accession>A0A930VYQ4</accession>
<dbReference type="EMBL" id="JABZGW010000010">
    <property type="protein sequence ID" value="MBF4807203.1"/>
    <property type="molecule type" value="Genomic_DNA"/>
</dbReference>
<organism evidence="1 2">
    <name type="scientific">Lancefieldella rimae</name>
    <dbReference type="NCBI Taxonomy" id="1383"/>
    <lineage>
        <taxon>Bacteria</taxon>
        <taxon>Bacillati</taxon>
        <taxon>Actinomycetota</taxon>
        <taxon>Coriobacteriia</taxon>
        <taxon>Coriobacteriales</taxon>
        <taxon>Atopobiaceae</taxon>
        <taxon>Lancefieldella</taxon>
    </lineage>
</organism>
<reference evidence="1" key="1">
    <citation type="submission" date="2020-04" db="EMBL/GenBank/DDBJ databases">
        <title>Deep metagenomics examines the oral microbiome during advanced dental caries in children, revealing novel taxa and co-occurrences with host molecules.</title>
        <authorList>
            <person name="Baker J.L."/>
            <person name="Morton J.T."/>
            <person name="Dinis M."/>
            <person name="Alvarez R."/>
            <person name="Tran N.C."/>
            <person name="Knight R."/>
            <person name="Edlund A."/>
        </authorList>
    </citation>
    <scope>NUCLEOTIDE SEQUENCE</scope>
    <source>
        <strain evidence="1">JCVI_38_bin.5</strain>
    </source>
</reference>
<sequence>MINVTVRMKNKAFWLAIVPAVLLLVQVCAAPCGYKRDFVVLNRQIADIINAAFAVLSILGIVNDPTTQGLGDSARAMTYTKPSEKPTHTAMEGGNA</sequence>
<dbReference type="Pfam" id="PF04531">
    <property type="entry name" value="Phage_holin_1"/>
    <property type="match status" value="1"/>
</dbReference>
<dbReference type="AlphaFoldDB" id="A0A930VYQ4"/>
<evidence type="ECO:0000313" key="1">
    <source>
        <dbReference type="EMBL" id="MBF4807203.1"/>
    </source>
</evidence>
<comment type="caution">
    <text evidence="1">The sequence shown here is derived from an EMBL/GenBank/DDBJ whole genome shotgun (WGS) entry which is preliminary data.</text>
</comment>
<name>A0A930VYQ4_9ACTN</name>
<evidence type="ECO:0000313" key="2">
    <source>
        <dbReference type="Proteomes" id="UP000698335"/>
    </source>
</evidence>
<dbReference type="NCBIfam" id="TIGR01598">
    <property type="entry name" value="holin_phiLC3"/>
    <property type="match status" value="1"/>
</dbReference>
<dbReference type="Proteomes" id="UP000698335">
    <property type="component" value="Unassembled WGS sequence"/>
</dbReference>
<dbReference type="InterPro" id="IPR006485">
    <property type="entry name" value="Phage-like_holin"/>
</dbReference>